<gene>
    <name evidence="3" type="ORF">EX30DRAFT_340096</name>
</gene>
<accession>A0A4S2MZG8</accession>
<feature type="region of interest" description="Disordered" evidence="1">
    <location>
        <begin position="63"/>
        <end position="119"/>
    </location>
</feature>
<keyword evidence="2" id="KW-0812">Transmembrane</keyword>
<dbReference type="Proteomes" id="UP000298138">
    <property type="component" value="Unassembled WGS sequence"/>
</dbReference>
<reference evidence="3 4" key="1">
    <citation type="submission" date="2019-04" db="EMBL/GenBank/DDBJ databases">
        <title>Comparative genomics and transcriptomics to analyze fruiting body development in filamentous ascomycetes.</title>
        <authorList>
            <consortium name="DOE Joint Genome Institute"/>
            <person name="Lutkenhaus R."/>
            <person name="Traeger S."/>
            <person name="Breuer J."/>
            <person name="Kuo A."/>
            <person name="Lipzen A."/>
            <person name="Pangilinan J."/>
            <person name="Dilworth D."/>
            <person name="Sandor L."/>
            <person name="Poggeler S."/>
            <person name="Barry K."/>
            <person name="Grigoriev I.V."/>
            <person name="Nowrousian M."/>
        </authorList>
    </citation>
    <scope>NUCLEOTIDE SEQUENCE [LARGE SCALE GENOMIC DNA]</scope>
    <source>
        <strain evidence="3 4">CBS 389.68</strain>
    </source>
</reference>
<keyword evidence="2" id="KW-0472">Membrane</keyword>
<evidence type="ECO:0000313" key="4">
    <source>
        <dbReference type="Proteomes" id="UP000298138"/>
    </source>
</evidence>
<dbReference type="AlphaFoldDB" id="A0A4S2MZG8"/>
<evidence type="ECO:0000313" key="3">
    <source>
        <dbReference type="EMBL" id="TGZ82212.1"/>
    </source>
</evidence>
<organism evidence="3 4">
    <name type="scientific">Ascodesmis nigricans</name>
    <dbReference type="NCBI Taxonomy" id="341454"/>
    <lineage>
        <taxon>Eukaryota</taxon>
        <taxon>Fungi</taxon>
        <taxon>Dikarya</taxon>
        <taxon>Ascomycota</taxon>
        <taxon>Pezizomycotina</taxon>
        <taxon>Pezizomycetes</taxon>
        <taxon>Pezizales</taxon>
        <taxon>Ascodesmidaceae</taxon>
        <taxon>Ascodesmis</taxon>
    </lineage>
</organism>
<evidence type="ECO:0000256" key="2">
    <source>
        <dbReference type="SAM" id="Phobius"/>
    </source>
</evidence>
<keyword evidence="4" id="KW-1185">Reference proteome</keyword>
<feature type="transmembrane region" description="Helical" evidence="2">
    <location>
        <begin position="23"/>
        <end position="41"/>
    </location>
</feature>
<dbReference type="EMBL" id="ML220116">
    <property type="protein sequence ID" value="TGZ82212.1"/>
    <property type="molecule type" value="Genomic_DNA"/>
</dbReference>
<sequence length="119" mass="13328">MLTSILGPILDHLRPHLDIPDDTLAAGLLLLIIAAILHPRLKRRKSRFRDRWRKKIEPLVDLLKGKKKPTSTKEPCGIAPESVGKSGEPEGVGGQVPESHEKASRGERYCGRAHRERRC</sequence>
<protein>
    <submittedName>
        <fullName evidence="3">Uncharacterized protein</fullName>
    </submittedName>
</protein>
<evidence type="ECO:0000256" key="1">
    <source>
        <dbReference type="SAM" id="MobiDB-lite"/>
    </source>
</evidence>
<dbReference type="InParanoid" id="A0A4S2MZG8"/>
<feature type="compositionally biased region" description="Basic and acidic residues" evidence="1">
    <location>
        <begin position="98"/>
        <end position="110"/>
    </location>
</feature>
<name>A0A4S2MZG8_9PEZI</name>
<proteinExistence type="predicted"/>
<keyword evidence="2" id="KW-1133">Transmembrane helix</keyword>